<keyword evidence="7" id="KW-1185">Reference proteome</keyword>
<evidence type="ECO:0000256" key="1">
    <source>
        <dbReference type="ARBA" id="ARBA00022630"/>
    </source>
</evidence>
<reference evidence="6 7" key="1">
    <citation type="journal article" date="2024" name="Nat. Commun.">
        <title>Phylogenomics reveals the evolutionary origins of lichenization in chlorophyte algae.</title>
        <authorList>
            <person name="Puginier C."/>
            <person name="Libourel C."/>
            <person name="Otte J."/>
            <person name="Skaloud P."/>
            <person name="Haon M."/>
            <person name="Grisel S."/>
            <person name="Petersen M."/>
            <person name="Berrin J.G."/>
            <person name="Delaux P.M."/>
            <person name="Dal Grande F."/>
            <person name="Keller J."/>
        </authorList>
    </citation>
    <scope>NUCLEOTIDE SEQUENCE [LARGE SCALE GENOMIC DNA]</scope>
    <source>
        <strain evidence="6 7">SAG 2523</strain>
    </source>
</reference>
<gene>
    <name evidence="6" type="ORF">WJX84_008772</name>
</gene>
<dbReference type="Gene3D" id="3.50.50.60">
    <property type="entry name" value="FAD/NAD(P)-binding domain"/>
    <property type="match status" value="1"/>
</dbReference>
<dbReference type="PANTHER" id="PTHR46972:SF1">
    <property type="entry name" value="FAD DEPENDENT OXIDOREDUCTASE DOMAIN-CONTAINING PROTEIN"/>
    <property type="match status" value="1"/>
</dbReference>
<dbReference type="InterPro" id="IPR036188">
    <property type="entry name" value="FAD/NAD-bd_sf"/>
</dbReference>
<accession>A0AAW1TCU0</accession>
<dbReference type="GO" id="GO:0004497">
    <property type="term" value="F:monooxygenase activity"/>
    <property type="evidence" value="ECO:0007669"/>
    <property type="project" value="UniProtKB-KW"/>
</dbReference>
<sequence>MFRLLDSGSKALNTSIPTFCHYSHAQLSQKIAPSRQVSCGAASFVTNASSSQAPQVAIVGGGISGLMCARILQQNGHRAIVFERDASRDSRTQGGLLDMHVESGQWALQQAGLFDHFQALIHEGTQDIRVMDHRGTVHWEEEGPPGTEGRPEIDRPALRAMLLDALQPETIKWGHHLVAIEPRPPHGHTLRFADGASMTADVVVGADGARSRVRPLVTNVSPSYCGACYFDMRIPDADRMHPEVTSVVGRGSFMALGDSKGIMAQRLGDGSIYAWAACRMSEDRFTQLQLDKAWESAAASKQAVGAMFEGWPPECLRLIHACDHTMKSRSFAALPVGLTWQSRSDVTLLGDSAHLSSPFAGEGANLALQDGADFALELLKAADPAEAIAAYEARMFSRAEAAAVESAQGLEMCLAPDGAERLAQFMRSAHEL</sequence>
<evidence type="ECO:0000256" key="2">
    <source>
        <dbReference type="ARBA" id="ARBA00022827"/>
    </source>
</evidence>
<dbReference type="Pfam" id="PF01494">
    <property type="entry name" value="FAD_binding_3"/>
    <property type="match status" value="2"/>
</dbReference>
<keyword evidence="1" id="KW-0285">Flavoprotein</keyword>
<dbReference type="EMBL" id="JALJOV010000073">
    <property type="protein sequence ID" value="KAK9867641.1"/>
    <property type="molecule type" value="Genomic_DNA"/>
</dbReference>
<dbReference type="SUPFAM" id="SSF51905">
    <property type="entry name" value="FAD/NAD(P)-binding domain"/>
    <property type="match status" value="1"/>
</dbReference>
<evidence type="ECO:0000256" key="4">
    <source>
        <dbReference type="ARBA" id="ARBA00023033"/>
    </source>
</evidence>
<keyword evidence="4" id="KW-0503">Monooxygenase</keyword>
<dbReference type="Proteomes" id="UP001485043">
    <property type="component" value="Unassembled WGS sequence"/>
</dbReference>
<name>A0AAW1TCU0_9CHLO</name>
<keyword evidence="3" id="KW-0560">Oxidoreductase</keyword>
<dbReference type="PANTHER" id="PTHR46972">
    <property type="entry name" value="MONOOXYGENASE ASQM-RELATED"/>
    <property type="match status" value="1"/>
</dbReference>
<dbReference type="PRINTS" id="PR00420">
    <property type="entry name" value="RNGMNOXGNASE"/>
</dbReference>
<proteinExistence type="predicted"/>
<dbReference type="InterPro" id="IPR002938">
    <property type="entry name" value="FAD-bd"/>
</dbReference>
<evidence type="ECO:0000259" key="5">
    <source>
        <dbReference type="Pfam" id="PF01494"/>
    </source>
</evidence>
<comment type="caution">
    <text evidence="6">The sequence shown here is derived from an EMBL/GenBank/DDBJ whole genome shotgun (WGS) entry which is preliminary data.</text>
</comment>
<dbReference type="AlphaFoldDB" id="A0AAW1TCU0"/>
<evidence type="ECO:0000313" key="7">
    <source>
        <dbReference type="Proteomes" id="UP001485043"/>
    </source>
</evidence>
<feature type="domain" description="FAD-binding" evidence="5">
    <location>
        <begin position="55"/>
        <end position="216"/>
    </location>
</feature>
<evidence type="ECO:0000256" key="3">
    <source>
        <dbReference type="ARBA" id="ARBA00023002"/>
    </source>
</evidence>
<organism evidence="6 7">
    <name type="scientific">Apatococcus fuscideae</name>
    <dbReference type="NCBI Taxonomy" id="2026836"/>
    <lineage>
        <taxon>Eukaryota</taxon>
        <taxon>Viridiplantae</taxon>
        <taxon>Chlorophyta</taxon>
        <taxon>core chlorophytes</taxon>
        <taxon>Trebouxiophyceae</taxon>
        <taxon>Chlorellales</taxon>
        <taxon>Chlorellaceae</taxon>
        <taxon>Apatococcus</taxon>
    </lineage>
</organism>
<feature type="domain" description="FAD-binding" evidence="5">
    <location>
        <begin position="345"/>
        <end position="402"/>
    </location>
</feature>
<keyword evidence="2" id="KW-0274">FAD</keyword>
<evidence type="ECO:0000313" key="6">
    <source>
        <dbReference type="EMBL" id="KAK9867641.1"/>
    </source>
</evidence>
<protein>
    <recommendedName>
        <fullName evidence="5">FAD-binding domain-containing protein</fullName>
    </recommendedName>
</protein>
<dbReference type="GO" id="GO:0071949">
    <property type="term" value="F:FAD binding"/>
    <property type="evidence" value="ECO:0007669"/>
    <property type="project" value="InterPro"/>
</dbReference>